<dbReference type="UniPathway" id="UPA00056">
    <property type="reaction ID" value="UER00092"/>
</dbReference>
<dbReference type="GO" id="GO:0030145">
    <property type="term" value="F:manganese ion binding"/>
    <property type="evidence" value="ECO:0007669"/>
    <property type="project" value="TreeGrafter"/>
</dbReference>
<dbReference type="FunCoup" id="Q2LTQ9">
    <property type="interactions" value="334"/>
</dbReference>
<dbReference type="InterPro" id="IPR026877">
    <property type="entry name" value="DXPR_C"/>
</dbReference>
<feature type="binding site" evidence="9">
    <location>
        <position position="12"/>
    </location>
    <ligand>
        <name>NADPH</name>
        <dbReference type="ChEBI" id="CHEBI:57783"/>
    </ligand>
</feature>
<dbReference type="Proteomes" id="UP000001933">
    <property type="component" value="Chromosome"/>
</dbReference>
<feature type="domain" description="DXP reductoisomerase C-terminal" evidence="12">
    <location>
        <begin position="260"/>
        <end position="376"/>
    </location>
</feature>
<dbReference type="InterPro" id="IPR013512">
    <property type="entry name" value="DXP_reductoisomerase_N"/>
</dbReference>
<dbReference type="Pfam" id="PF13288">
    <property type="entry name" value="DXPR_C"/>
    <property type="match status" value="1"/>
</dbReference>
<comment type="pathway">
    <text evidence="1 9">Isoprenoid biosynthesis; isopentenyl diphosphate biosynthesis via DXP pathway; isopentenyl diphosphate from 1-deoxy-D-xylulose 5-phosphate: step 1/6.</text>
</comment>
<feature type="binding site" evidence="9">
    <location>
        <position position="149"/>
    </location>
    <ligand>
        <name>Mn(2+)</name>
        <dbReference type="ChEBI" id="CHEBI:29035"/>
    </ligand>
</feature>
<feature type="binding site" evidence="9">
    <location>
        <position position="124"/>
    </location>
    <ligand>
        <name>1-deoxy-D-xylulose 5-phosphate</name>
        <dbReference type="ChEBI" id="CHEBI:57792"/>
    </ligand>
</feature>
<dbReference type="InterPro" id="IPR013644">
    <property type="entry name" value="DXP_reductoisomerase_C"/>
</dbReference>
<dbReference type="EMBL" id="CP000252">
    <property type="protein sequence ID" value="ABC77470.1"/>
    <property type="molecule type" value="Genomic_DNA"/>
</dbReference>
<feature type="binding site" evidence="9">
    <location>
        <position position="220"/>
    </location>
    <ligand>
        <name>Mn(2+)</name>
        <dbReference type="ChEBI" id="CHEBI:29035"/>
    </ligand>
</feature>
<dbReference type="Gene3D" id="1.10.1740.10">
    <property type="match status" value="1"/>
</dbReference>
<feature type="binding site" evidence="9">
    <location>
        <position position="37"/>
    </location>
    <ligand>
        <name>NADPH</name>
        <dbReference type="ChEBI" id="CHEBI:57783"/>
    </ligand>
</feature>
<dbReference type="PROSITE" id="PS51257">
    <property type="entry name" value="PROKAR_LIPOPROTEIN"/>
    <property type="match status" value="1"/>
</dbReference>
<dbReference type="GO" id="GO:0030604">
    <property type="term" value="F:1-deoxy-D-xylulose-5-phosphate reductoisomerase activity"/>
    <property type="evidence" value="ECO:0007669"/>
    <property type="project" value="UniProtKB-UniRule"/>
</dbReference>
<evidence type="ECO:0000256" key="7">
    <source>
        <dbReference type="ARBA" id="ARBA00023229"/>
    </source>
</evidence>
<dbReference type="KEGG" id="sat:SYN_00916"/>
<dbReference type="SUPFAM" id="SSF69055">
    <property type="entry name" value="1-deoxy-D-xylulose-5-phosphate reductoisomerase, C-terminal domain"/>
    <property type="match status" value="1"/>
</dbReference>
<keyword evidence="7 9" id="KW-0414">Isoprene biosynthesis</keyword>
<evidence type="ECO:0000256" key="5">
    <source>
        <dbReference type="ARBA" id="ARBA00023002"/>
    </source>
</evidence>
<feature type="binding site" evidence="9">
    <location>
        <position position="220"/>
    </location>
    <ligand>
        <name>1-deoxy-D-xylulose 5-phosphate</name>
        <dbReference type="ChEBI" id="CHEBI:57792"/>
    </ligand>
</feature>
<dbReference type="PANTHER" id="PTHR30525:SF0">
    <property type="entry name" value="1-DEOXY-D-XYLULOSE 5-PHOSPHATE REDUCTOISOMERASE, CHLOROPLASTIC"/>
    <property type="match status" value="1"/>
</dbReference>
<dbReference type="InterPro" id="IPR003821">
    <property type="entry name" value="DXP_reductoisomerase"/>
</dbReference>
<feature type="domain" description="1-deoxy-D-xylulose 5-phosphate reductoisomerase C-terminal" evidence="11">
    <location>
        <begin position="145"/>
        <end position="228"/>
    </location>
</feature>
<dbReference type="SUPFAM" id="SSF51735">
    <property type="entry name" value="NAD(P)-binding Rossmann-fold domains"/>
    <property type="match status" value="1"/>
</dbReference>
<keyword evidence="6 9" id="KW-0464">Manganese</keyword>
<feature type="binding site" evidence="9">
    <location>
        <position position="151"/>
    </location>
    <ligand>
        <name>1-deoxy-D-xylulose 5-phosphate</name>
        <dbReference type="ChEBI" id="CHEBI:57792"/>
    </ligand>
</feature>
<evidence type="ECO:0000256" key="4">
    <source>
        <dbReference type="ARBA" id="ARBA00022857"/>
    </source>
</evidence>
<dbReference type="InterPro" id="IPR036169">
    <property type="entry name" value="DXPR_C_sf"/>
</dbReference>
<dbReference type="GO" id="GO:0051484">
    <property type="term" value="P:isopentenyl diphosphate biosynthetic process, methylerythritol 4-phosphate pathway involved in terpenoid biosynthetic process"/>
    <property type="evidence" value="ECO:0007669"/>
    <property type="project" value="UniProtKB-ARBA"/>
</dbReference>
<dbReference type="AlphaFoldDB" id="Q2LTQ9"/>
<evidence type="ECO:0000256" key="2">
    <source>
        <dbReference type="ARBA" id="ARBA00006825"/>
    </source>
</evidence>
<sequence>MKKISLLGSTGSIGCSALEVIRRNPTKFQIVSLAAGRNIDLLKKQIEEFHPVMVSVLEQECAAALKKKLSPSSGIEILYGCEGCCRVASVEDADMVISAIVGAAGLLPTLAAIDAGKDIALANKETLVMAGKLVTEKAKYRGVTIFPVDSEHSAIFQCLAGQNSKTVRRVLLTASGGPFYRFSSKQLESVKPGDALKHPNWVMGNKITIDSATMMNKGLEIIEAHWLFNMDIERIHVYIHPQSIVHSMVEYIDGSVIAQLGIPDMKIPIAYALSFPERLDCPELSLDLFRVGKLEFFPPDVNRFPCLSLACEAVRQGGTMPVVLNASNEVAVEAFLAKRLPFTRISELVDRAMSSHQCMTSPEIEDILEADGWARKETEKLLKSMGH</sequence>
<feature type="binding site" evidence="9">
    <location>
        <position position="125"/>
    </location>
    <ligand>
        <name>NADPH</name>
        <dbReference type="ChEBI" id="CHEBI:57783"/>
    </ligand>
</feature>
<organism evidence="13 14">
    <name type="scientific">Syntrophus aciditrophicus (strain SB)</name>
    <dbReference type="NCBI Taxonomy" id="56780"/>
    <lineage>
        <taxon>Bacteria</taxon>
        <taxon>Pseudomonadati</taxon>
        <taxon>Thermodesulfobacteriota</taxon>
        <taxon>Syntrophia</taxon>
        <taxon>Syntrophales</taxon>
        <taxon>Syntrophaceae</taxon>
        <taxon>Syntrophus</taxon>
    </lineage>
</organism>
<keyword evidence="3 9" id="KW-0479">Metal-binding</keyword>
<keyword evidence="9" id="KW-0460">Magnesium</keyword>
<feature type="binding site" evidence="9">
    <location>
        <position position="38"/>
    </location>
    <ligand>
        <name>NADPH</name>
        <dbReference type="ChEBI" id="CHEBI:57783"/>
    </ligand>
</feature>
<reference evidence="13 14" key="1">
    <citation type="journal article" date="2007" name="Proc. Natl. Acad. Sci. U.S.A.">
        <title>The genome of Syntrophus aciditrophicus: life at the thermodynamic limit of microbial growth.</title>
        <authorList>
            <person name="McInerney M.J."/>
            <person name="Rohlin L."/>
            <person name="Mouttaki H."/>
            <person name="Kim U."/>
            <person name="Krupp R.S."/>
            <person name="Rios-Hernandez L."/>
            <person name="Sieber J."/>
            <person name="Struchtemeyer C.G."/>
            <person name="Bhattacharyya A."/>
            <person name="Campbell J.W."/>
            <person name="Gunsalus R.P."/>
        </authorList>
    </citation>
    <scope>NUCLEOTIDE SEQUENCE [LARGE SCALE GENOMIC DNA]</scope>
    <source>
        <strain evidence="13 14">SB</strain>
    </source>
</reference>
<feature type="binding site" evidence="9">
    <location>
        <position position="10"/>
    </location>
    <ligand>
        <name>NADPH</name>
        <dbReference type="ChEBI" id="CHEBI:57783"/>
    </ligand>
</feature>
<dbReference type="Gene3D" id="3.40.50.720">
    <property type="entry name" value="NAD(P)-binding Rossmann-like Domain"/>
    <property type="match status" value="1"/>
</dbReference>
<feature type="binding site" evidence="9">
    <location>
        <position position="204"/>
    </location>
    <ligand>
        <name>NADPH</name>
        <dbReference type="ChEBI" id="CHEBI:57783"/>
    </ligand>
</feature>
<dbReference type="STRING" id="56780.SYN_00916"/>
<evidence type="ECO:0000256" key="9">
    <source>
        <dbReference type="HAMAP-Rule" id="MF_00183"/>
    </source>
</evidence>
<keyword evidence="5 9" id="KW-0560">Oxidoreductase</keyword>
<feature type="binding site" evidence="9">
    <location>
        <position position="198"/>
    </location>
    <ligand>
        <name>1-deoxy-D-xylulose 5-phosphate</name>
        <dbReference type="ChEBI" id="CHEBI:57792"/>
    </ligand>
</feature>
<feature type="binding site" evidence="9">
    <location>
        <position position="13"/>
    </location>
    <ligand>
        <name>NADPH</name>
        <dbReference type="ChEBI" id="CHEBI:57783"/>
    </ligand>
</feature>
<dbReference type="NCBIfam" id="TIGR00243">
    <property type="entry name" value="Dxr"/>
    <property type="match status" value="1"/>
</dbReference>
<dbReference type="EC" id="1.1.1.267" evidence="9"/>
<dbReference type="OrthoDB" id="9806546at2"/>
<feature type="domain" description="1-deoxy-D-xylulose 5-phosphate reductoisomerase N-terminal" evidence="10">
    <location>
        <begin position="4"/>
        <end position="131"/>
    </location>
</feature>
<evidence type="ECO:0000313" key="14">
    <source>
        <dbReference type="Proteomes" id="UP000001933"/>
    </source>
</evidence>
<feature type="binding site" evidence="9">
    <location>
        <position position="11"/>
    </location>
    <ligand>
        <name>NADPH</name>
        <dbReference type="ChEBI" id="CHEBI:57783"/>
    </ligand>
</feature>
<dbReference type="HOGENOM" id="CLU_035714_4_0_7"/>
<dbReference type="PANTHER" id="PTHR30525">
    <property type="entry name" value="1-DEOXY-D-XYLULOSE 5-PHOSPHATE REDUCTOISOMERASE"/>
    <property type="match status" value="1"/>
</dbReference>
<feature type="binding site" evidence="9">
    <location>
        <position position="217"/>
    </location>
    <ligand>
        <name>1-deoxy-D-xylulose 5-phosphate</name>
        <dbReference type="ChEBI" id="CHEBI:57792"/>
    </ligand>
</feature>
<comment type="cofactor">
    <cofactor evidence="9">
        <name>Mg(2+)</name>
        <dbReference type="ChEBI" id="CHEBI:18420"/>
    </cofactor>
    <cofactor evidence="9">
        <name>Mn(2+)</name>
        <dbReference type="ChEBI" id="CHEBI:29035"/>
    </cofactor>
</comment>
<dbReference type="Pfam" id="PF08436">
    <property type="entry name" value="DXP_redisom_C"/>
    <property type="match status" value="1"/>
</dbReference>
<feature type="binding site" evidence="9">
    <location>
        <position position="151"/>
    </location>
    <ligand>
        <name>Mn(2+)</name>
        <dbReference type="ChEBI" id="CHEBI:29035"/>
    </ligand>
</feature>
<feature type="binding site" evidence="9">
    <location>
        <position position="216"/>
    </location>
    <ligand>
        <name>1-deoxy-D-xylulose 5-phosphate</name>
        <dbReference type="ChEBI" id="CHEBI:57792"/>
    </ligand>
</feature>
<evidence type="ECO:0000256" key="8">
    <source>
        <dbReference type="ARBA" id="ARBA00048543"/>
    </source>
</evidence>
<evidence type="ECO:0000256" key="3">
    <source>
        <dbReference type="ARBA" id="ARBA00022723"/>
    </source>
</evidence>
<accession>Q2LTQ9</accession>
<feature type="binding site" evidence="9">
    <location>
        <position position="211"/>
    </location>
    <ligand>
        <name>1-deoxy-D-xylulose 5-phosphate</name>
        <dbReference type="ChEBI" id="CHEBI:57792"/>
    </ligand>
</feature>
<dbReference type="NCBIfam" id="NF009114">
    <property type="entry name" value="PRK12464.1"/>
    <property type="match status" value="1"/>
</dbReference>
<feature type="binding site" evidence="9">
    <location>
        <position position="123"/>
    </location>
    <ligand>
        <name>NADPH</name>
        <dbReference type="ChEBI" id="CHEBI:57783"/>
    </ligand>
</feature>
<dbReference type="RefSeq" id="WP_011417492.1">
    <property type="nucleotide sequence ID" value="NC_007759.1"/>
</dbReference>
<comment type="catalytic activity">
    <reaction evidence="8">
        <text>2-C-methyl-D-erythritol 4-phosphate + NADP(+) = 1-deoxy-D-xylulose 5-phosphate + NADPH + H(+)</text>
        <dbReference type="Rhea" id="RHEA:13717"/>
        <dbReference type="ChEBI" id="CHEBI:15378"/>
        <dbReference type="ChEBI" id="CHEBI:57783"/>
        <dbReference type="ChEBI" id="CHEBI:57792"/>
        <dbReference type="ChEBI" id="CHEBI:58262"/>
        <dbReference type="ChEBI" id="CHEBI:58349"/>
        <dbReference type="EC" id="1.1.1.267"/>
    </reaction>
    <physiologicalReaction direction="right-to-left" evidence="8">
        <dbReference type="Rhea" id="RHEA:13719"/>
    </physiologicalReaction>
</comment>
<keyword evidence="4 9" id="KW-0521">NADP</keyword>
<dbReference type="InParanoid" id="Q2LTQ9"/>
<evidence type="ECO:0000256" key="6">
    <source>
        <dbReference type="ARBA" id="ARBA00023211"/>
    </source>
</evidence>
<proteinExistence type="inferred from homology"/>
<name>Q2LTQ9_SYNAS</name>
<dbReference type="eggNOG" id="COG0743">
    <property type="taxonomic scope" value="Bacteria"/>
</dbReference>
<evidence type="ECO:0000259" key="10">
    <source>
        <dbReference type="Pfam" id="PF02670"/>
    </source>
</evidence>
<feature type="binding site" evidence="9">
    <location>
        <position position="175"/>
    </location>
    <ligand>
        <name>1-deoxy-D-xylulose 5-phosphate</name>
        <dbReference type="ChEBI" id="CHEBI:57792"/>
    </ligand>
</feature>
<evidence type="ECO:0000256" key="1">
    <source>
        <dbReference type="ARBA" id="ARBA00005094"/>
    </source>
</evidence>
<comment type="function">
    <text evidence="9">Catalyzes the NADPH-dependent rearrangement and reduction of 1-deoxy-D-xylulose-5-phosphate (DXP) to 2-C-methyl-D-erythritol 4-phosphate (MEP).</text>
</comment>
<dbReference type="Pfam" id="PF02670">
    <property type="entry name" value="DXP_reductoisom"/>
    <property type="match status" value="1"/>
</dbReference>
<feature type="binding site" evidence="9">
    <location>
        <position position="150"/>
    </location>
    <ligand>
        <name>1-deoxy-D-xylulose 5-phosphate</name>
        <dbReference type="ChEBI" id="CHEBI:57792"/>
    </ligand>
</feature>
<dbReference type="PIRSF" id="PIRSF006205">
    <property type="entry name" value="Dxp_reductismrs"/>
    <property type="match status" value="1"/>
</dbReference>
<evidence type="ECO:0000259" key="11">
    <source>
        <dbReference type="Pfam" id="PF08436"/>
    </source>
</evidence>
<dbReference type="HAMAP" id="MF_00183">
    <property type="entry name" value="DXP_reductoisom"/>
    <property type="match status" value="1"/>
</dbReference>
<dbReference type="InterPro" id="IPR036291">
    <property type="entry name" value="NAD(P)-bd_dom_sf"/>
</dbReference>
<gene>
    <name evidence="9" type="primary">dxr</name>
    <name evidence="13" type="ORF">SYN_00916</name>
</gene>
<comment type="similarity">
    <text evidence="2 9">Belongs to the DXR family.</text>
</comment>
<evidence type="ECO:0000259" key="12">
    <source>
        <dbReference type="Pfam" id="PF13288"/>
    </source>
</evidence>
<dbReference type="SUPFAM" id="SSF55347">
    <property type="entry name" value="Glyceraldehyde-3-phosphate dehydrogenase-like, C-terminal domain"/>
    <property type="match status" value="1"/>
</dbReference>
<protein>
    <recommendedName>
        <fullName evidence="9">1-deoxy-D-xylulose 5-phosphate reductoisomerase</fullName>
        <shortName evidence="9">DXP reductoisomerase</shortName>
        <ecNumber evidence="9">1.1.1.267</ecNumber>
    </recommendedName>
    <alternativeName>
        <fullName evidence="9">1-deoxyxylulose-5-phosphate reductoisomerase</fullName>
    </alternativeName>
    <alternativeName>
        <fullName evidence="9">2-C-methyl-D-erythritol 4-phosphate synthase</fullName>
    </alternativeName>
</protein>
<dbReference type="GO" id="GO:0070402">
    <property type="term" value="F:NADPH binding"/>
    <property type="evidence" value="ECO:0007669"/>
    <property type="project" value="InterPro"/>
</dbReference>
<keyword evidence="14" id="KW-1185">Reference proteome</keyword>
<dbReference type="FunFam" id="3.40.50.720:FF:000045">
    <property type="entry name" value="1-deoxy-D-xylulose 5-phosphate reductoisomerase"/>
    <property type="match status" value="1"/>
</dbReference>
<feature type="binding site" evidence="9">
    <location>
        <position position="36"/>
    </location>
    <ligand>
        <name>NADPH</name>
        <dbReference type="ChEBI" id="CHEBI:57783"/>
    </ligand>
</feature>
<evidence type="ECO:0000313" key="13">
    <source>
        <dbReference type="EMBL" id="ABC77470.1"/>
    </source>
</evidence>